<evidence type="ECO:0000313" key="2">
    <source>
        <dbReference type="EMBL" id="MPM74148.1"/>
    </source>
</evidence>
<name>A0A645CB72_9ZZZZ</name>
<protein>
    <recommendedName>
        <fullName evidence="1">Carbohydrate-binding domain-containing protein</fullName>
    </recommendedName>
</protein>
<reference evidence="2" key="1">
    <citation type="submission" date="2019-08" db="EMBL/GenBank/DDBJ databases">
        <authorList>
            <person name="Kucharzyk K."/>
            <person name="Murdoch R.W."/>
            <person name="Higgins S."/>
            <person name="Loffler F."/>
        </authorList>
    </citation>
    <scope>NUCLEOTIDE SEQUENCE</scope>
</reference>
<dbReference type="GO" id="GO:0030246">
    <property type="term" value="F:carbohydrate binding"/>
    <property type="evidence" value="ECO:0007669"/>
    <property type="project" value="InterPro"/>
</dbReference>
<dbReference type="InterPro" id="IPR010502">
    <property type="entry name" value="Carb-bd_dom_fam9"/>
</dbReference>
<sequence length="300" mass="32383">MDGPVYVSYPEGAFRPAPAVAAQKRMVGASAGSTVSVPLEVRNPFRATAKVTVKDLAPVTLEPEATREIPISVTVPDGRSNGLFPLERSVRLESGDTALELTVPLAVNVGYPVAAGEKPAATIVLDTLDKVHELTFDPAIPRWKGPKDLSCVFAMTRDGGDLKLSIRVTDDRHVMNSSPADGWKDDSIQIGFQPLNGGLTELTLSGKDGKCTVYTHISPDPAARGEWSVPARLTRQGDVTHYEVSLPLAKLGISPEPGTLFRFAFLVNENDGQGRVRWIEWMGGIGRSKNPDEFGWAVLR</sequence>
<dbReference type="Gene3D" id="2.60.40.1190">
    <property type="match status" value="1"/>
</dbReference>
<dbReference type="Pfam" id="PF06452">
    <property type="entry name" value="CBM9_1"/>
    <property type="match status" value="1"/>
</dbReference>
<dbReference type="CDD" id="cd09621">
    <property type="entry name" value="CBM9_like_5"/>
    <property type="match status" value="1"/>
</dbReference>
<dbReference type="EMBL" id="VSSQ01025779">
    <property type="protein sequence ID" value="MPM74148.1"/>
    <property type="molecule type" value="Genomic_DNA"/>
</dbReference>
<comment type="caution">
    <text evidence="2">The sequence shown here is derived from an EMBL/GenBank/DDBJ whole genome shotgun (WGS) entry which is preliminary data.</text>
</comment>
<dbReference type="AlphaFoldDB" id="A0A645CB72"/>
<organism evidence="2">
    <name type="scientific">bioreactor metagenome</name>
    <dbReference type="NCBI Taxonomy" id="1076179"/>
    <lineage>
        <taxon>unclassified sequences</taxon>
        <taxon>metagenomes</taxon>
        <taxon>ecological metagenomes</taxon>
    </lineage>
</organism>
<gene>
    <name evidence="2" type="ORF">SDC9_121133</name>
</gene>
<dbReference type="GO" id="GO:0004553">
    <property type="term" value="F:hydrolase activity, hydrolyzing O-glycosyl compounds"/>
    <property type="evidence" value="ECO:0007669"/>
    <property type="project" value="InterPro"/>
</dbReference>
<proteinExistence type="predicted"/>
<accession>A0A645CB72</accession>
<dbReference type="SUPFAM" id="SSF49344">
    <property type="entry name" value="CBD9-like"/>
    <property type="match status" value="1"/>
</dbReference>
<dbReference type="GO" id="GO:0016052">
    <property type="term" value="P:carbohydrate catabolic process"/>
    <property type="evidence" value="ECO:0007669"/>
    <property type="project" value="InterPro"/>
</dbReference>
<evidence type="ECO:0000259" key="1">
    <source>
        <dbReference type="Pfam" id="PF06452"/>
    </source>
</evidence>
<feature type="domain" description="Carbohydrate-binding" evidence="1">
    <location>
        <begin position="144"/>
        <end position="299"/>
    </location>
</feature>